<name>A0ABU0AKX3_9BACI</name>
<dbReference type="Pfam" id="PF00135">
    <property type="entry name" value="COesterase"/>
    <property type="match status" value="1"/>
</dbReference>
<dbReference type="InterPro" id="IPR000997">
    <property type="entry name" value="Cholinesterase"/>
</dbReference>
<comment type="similarity">
    <text evidence="1 5">Belongs to the type-B carboxylesterase/lipase family.</text>
</comment>
<evidence type="ECO:0000256" key="3">
    <source>
        <dbReference type="ARBA" id="ARBA00022801"/>
    </source>
</evidence>
<gene>
    <name evidence="7" type="ORF">J2S17_003791</name>
</gene>
<evidence type="ECO:0000256" key="2">
    <source>
        <dbReference type="ARBA" id="ARBA00010515"/>
    </source>
</evidence>
<accession>A0ABU0AKX3</accession>
<keyword evidence="8" id="KW-1185">Reference proteome</keyword>
<dbReference type="RefSeq" id="WP_307477224.1">
    <property type="nucleotide sequence ID" value="NZ_JAUSUB010000018.1"/>
</dbReference>
<dbReference type="EC" id="3.1.1.-" evidence="5"/>
<protein>
    <recommendedName>
        <fullName evidence="5">Carboxylic ester hydrolase</fullName>
        <ecNumber evidence="5">3.1.1.-</ecNumber>
    </recommendedName>
</protein>
<evidence type="ECO:0000313" key="8">
    <source>
        <dbReference type="Proteomes" id="UP001238088"/>
    </source>
</evidence>
<dbReference type="PRINTS" id="PR00878">
    <property type="entry name" value="CHOLNESTRASE"/>
</dbReference>
<comment type="caution">
    <text evidence="7">The sequence shown here is derived from an EMBL/GenBank/DDBJ whole genome shotgun (WGS) entry which is preliminary data.</text>
</comment>
<dbReference type="InterPro" id="IPR019826">
    <property type="entry name" value="Carboxylesterase_B_AS"/>
</dbReference>
<keyword evidence="3 5" id="KW-0378">Hydrolase</keyword>
<dbReference type="InterPro" id="IPR019819">
    <property type="entry name" value="Carboxylesterase_B_CS"/>
</dbReference>
<dbReference type="PANTHER" id="PTHR43918">
    <property type="entry name" value="ACETYLCHOLINESTERASE"/>
    <property type="match status" value="1"/>
</dbReference>
<evidence type="ECO:0000256" key="4">
    <source>
        <dbReference type="ARBA" id="ARBA00023157"/>
    </source>
</evidence>
<dbReference type="Proteomes" id="UP001238088">
    <property type="component" value="Unassembled WGS sequence"/>
</dbReference>
<proteinExistence type="inferred from homology"/>
<dbReference type="PROSITE" id="PS00122">
    <property type="entry name" value="CARBOXYLESTERASE_B_1"/>
    <property type="match status" value="1"/>
</dbReference>
<sequence>MENTLVQTKQGQLKGLVEREVRVWKGIPFAKSPIGDLRFQPPKAPEEWEGTRDATEYGSVCPQNREIAERLGTPVDQMSEDCLYLNVWTPLKSEEKRPVMVWIHGGAFRSGSGSTPLYNGAKLAQEGDVVVVTLNYRLGPLGFLHLAGMDESYTANLGLLDQIAALTWVKENISSFGGDPEQVTIFGESAGSMSIASLLTMPAAKGLFHKAIMQSGASQIISPQKASDIARSVLTELGIGINQLYKLGALSTEAIIKAGEVIGQKYGADGMMLFQPTLDEKTLPLYPTAAIANGYAKDIPLLIGTNHDEGHFFFDEETPLTPASTREAVLVKQVGEEHAQELKALYPETLDGAAQFMTDFIFWKPAIEFATAQAQFAPVWMYRFDWIEPNHPQLGKAVHALEIPFIFNNLGYFKSLHVTVNEEMQGLAAQMQSAWIAFATSSDPNVDALGQQWPTYDSSKRSTFIFNRQLSLSQDPYSEKRGLLQI</sequence>
<dbReference type="PROSITE" id="PS00941">
    <property type="entry name" value="CARBOXYLESTERASE_B_2"/>
    <property type="match status" value="1"/>
</dbReference>
<evidence type="ECO:0000313" key="7">
    <source>
        <dbReference type="EMBL" id="MDQ0271903.1"/>
    </source>
</evidence>
<feature type="domain" description="Carboxylesterase type B" evidence="6">
    <location>
        <begin position="3"/>
        <end position="471"/>
    </location>
</feature>
<evidence type="ECO:0000259" key="6">
    <source>
        <dbReference type="Pfam" id="PF00135"/>
    </source>
</evidence>
<dbReference type="PANTHER" id="PTHR43918:SF4">
    <property type="entry name" value="CARBOXYLIC ESTER HYDROLASE"/>
    <property type="match status" value="1"/>
</dbReference>
<dbReference type="InterPro" id="IPR002018">
    <property type="entry name" value="CarbesteraseB"/>
</dbReference>
<dbReference type="InterPro" id="IPR029058">
    <property type="entry name" value="AB_hydrolase_fold"/>
</dbReference>
<comment type="similarity">
    <text evidence="2">Belongs to the 'GDXG' lipolytic enzyme family.</text>
</comment>
<keyword evidence="4" id="KW-1015">Disulfide bond</keyword>
<dbReference type="InterPro" id="IPR050654">
    <property type="entry name" value="AChE-related_enzymes"/>
</dbReference>
<dbReference type="PROSITE" id="PS01173">
    <property type="entry name" value="LIPASE_GDXG_HIS"/>
    <property type="match status" value="1"/>
</dbReference>
<evidence type="ECO:0000256" key="5">
    <source>
        <dbReference type="RuleBase" id="RU361235"/>
    </source>
</evidence>
<organism evidence="7 8">
    <name type="scientific">Cytobacillus purgationiresistens</name>
    <dbReference type="NCBI Taxonomy" id="863449"/>
    <lineage>
        <taxon>Bacteria</taxon>
        <taxon>Bacillati</taxon>
        <taxon>Bacillota</taxon>
        <taxon>Bacilli</taxon>
        <taxon>Bacillales</taxon>
        <taxon>Bacillaceae</taxon>
        <taxon>Cytobacillus</taxon>
    </lineage>
</organism>
<dbReference type="EMBL" id="JAUSUB010000018">
    <property type="protein sequence ID" value="MDQ0271903.1"/>
    <property type="molecule type" value="Genomic_DNA"/>
</dbReference>
<reference evidence="7 8" key="1">
    <citation type="submission" date="2023-07" db="EMBL/GenBank/DDBJ databases">
        <title>Genomic Encyclopedia of Type Strains, Phase IV (KMG-IV): sequencing the most valuable type-strain genomes for metagenomic binning, comparative biology and taxonomic classification.</title>
        <authorList>
            <person name="Goeker M."/>
        </authorList>
    </citation>
    <scope>NUCLEOTIDE SEQUENCE [LARGE SCALE GENOMIC DNA]</scope>
    <source>
        <strain evidence="7 8">DSM 23494</strain>
    </source>
</reference>
<dbReference type="Gene3D" id="3.40.50.1820">
    <property type="entry name" value="alpha/beta hydrolase"/>
    <property type="match status" value="1"/>
</dbReference>
<dbReference type="GO" id="GO:0016787">
    <property type="term" value="F:hydrolase activity"/>
    <property type="evidence" value="ECO:0007669"/>
    <property type="project" value="UniProtKB-KW"/>
</dbReference>
<dbReference type="InterPro" id="IPR002168">
    <property type="entry name" value="Lipase_GDXG_HIS_AS"/>
</dbReference>
<dbReference type="SUPFAM" id="SSF53474">
    <property type="entry name" value="alpha/beta-Hydrolases"/>
    <property type="match status" value="1"/>
</dbReference>
<evidence type="ECO:0000256" key="1">
    <source>
        <dbReference type="ARBA" id="ARBA00005964"/>
    </source>
</evidence>